<feature type="transmembrane region" description="Helical" evidence="1">
    <location>
        <begin position="105"/>
        <end position="123"/>
    </location>
</feature>
<feature type="transmembrane region" description="Helical" evidence="1">
    <location>
        <begin position="393"/>
        <end position="414"/>
    </location>
</feature>
<dbReference type="Proteomes" id="UP000253951">
    <property type="component" value="Chromosome"/>
</dbReference>
<feature type="domain" description="DUF2157" evidence="2">
    <location>
        <begin position="11"/>
        <end position="152"/>
    </location>
</feature>
<feature type="transmembrane region" description="Helical" evidence="1">
    <location>
        <begin position="230"/>
        <end position="251"/>
    </location>
</feature>
<dbReference type="KEGG" id="fat:DVK85_05775"/>
<evidence type="ECO:0000313" key="4">
    <source>
        <dbReference type="Proteomes" id="UP000253951"/>
    </source>
</evidence>
<keyword evidence="4" id="KW-1185">Reference proteome</keyword>
<gene>
    <name evidence="3" type="ORF">DVK85_05775</name>
</gene>
<dbReference type="AlphaFoldDB" id="A0A345HB08"/>
<feature type="transmembrane region" description="Helical" evidence="1">
    <location>
        <begin position="342"/>
        <end position="363"/>
    </location>
</feature>
<feature type="transmembrane region" description="Helical" evidence="1">
    <location>
        <begin position="293"/>
        <end position="312"/>
    </location>
</feature>
<sequence length="429" mass="48130">MASSIIKQLPELVKEKVITPDTAKDIEQYYAIKHRDNGTNPLAIFGSIGGVLIGLGIILLFAHNWDNFSRPVKTGIALLPLILFQISTGYALVKKKSQVFKEVSGILLCFSVGASIALVAQIYNIPGDIGSYLFTWTLLCIPLVYLLQSKTIAVLSLILSTYYATETGYFTYQYESSPWFYFMFIGALLPFYLNLLKVKPNHNVTNIFNWLLPLSIIITFGAFMDSIEQLIIILYGLLLCIIYNIGMLPAFRRGWLLNGYSQLGALGITTLLIISSFRMVWRFNTAQSPEKPVYYILALVLAAISIWLSYIARKKGEKLTIFNVAALIFPLIYLGYLIDYNIAFWLSNVAVLAVGVGCIQRGINTIDFKILNFGLVTIAILILCRFFDIQISFAIKGVLFLALGISFFIGNYFLAKKKKETLNTTKHEN</sequence>
<feature type="transmembrane region" description="Helical" evidence="1">
    <location>
        <begin position="370"/>
        <end position="387"/>
    </location>
</feature>
<keyword evidence="1" id="KW-0812">Transmembrane</keyword>
<feature type="transmembrane region" description="Helical" evidence="1">
    <location>
        <begin position="129"/>
        <end position="147"/>
    </location>
</feature>
<dbReference type="RefSeq" id="WP_114677527.1">
    <property type="nucleotide sequence ID" value="NZ_CP031188.1"/>
</dbReference>
<dbReference type="Pfam" id="PF09925">
    <property type="entry name" value="DUF2157"/>
    <property type="match status" value="1"/>
</dbReference>
<feature type="transmembrane region" description="Helical" evidence="1">
    <location>
        <begin position="178"/>
        <end position="195"/>
    </location>
</feature>
<feature type="transmembrane region" description="Helical" evidence="1">
    <location>
        <begin position="263"/>
        <end position="281"/>
    </location>
</feature>
<feature type="transmembrane region" description="Helical" evidence="1">
    <location>
        <begin position="154"/>
        <end position="172"/>
    </location>
</feature>
<feature type="transmembrane region" description="Helical" evidence="1">
    <location>
        <begin position="42"/>
        <end position="62"/>
    </location>
</feature>
<reference evidence="3 4" key="1">
    <citation type="submission" date="2018-07" db="EMBL/GenBank/DDBJ databases">
        <title>Complete genome sequence of Flavobacterium arcticum type strain SM1502T.</title>
        <authorList>
            <person name="Li Y."/>
            <person name="Li D.-D."/>
        </authorList>
    </citation>
    <scope>NUCLEOTIDE SEQUENCE [LARGE SCALE GENOMIC DNA]</scope>
    <source>
        <strain evidence="3 4">SM1502</strain>
    </source>
</reference>
<feature type="transmembrane region" description="Helical" evidence="1">
    <location>
        <begin position="319"/>
        <end position="336"/>
    </location>
</feature>
<accession>A0A345HB08</accession>
<organism evidence="3 4">
    <name type="scientific">Flavobacterium arcticum</name>
    <dbReference type="NCBI Taxonomy" id="1784713"/>
    <lineage>
        <taxon>Bacteria</taxon>
        <taxon>Pseudomonadati</taxon>
        <taxon>Bacteroidota</taxon>
        <taxon>Flavobacteriia</taxon>
        <taxon>Flavobacteriales</taxon>
        <taxon>Flavobacteriaceae</taxon>
        <taxon>Flavobacterium</taxon>
    </lineage>
</organism>
<evidence type="ECO:0000313" key="3">
    <source>
        <dbReference type="EMBL" id="AXG73768.1"/>
    </source>
</evidence>
<proteinExistence type="predicted"/>
<evidence type="ECO:0000259" key="2">
    <source>
        <dbReference type="Pfam" id="PF09925"/>
    </source>
</evidence>
<feature type="transmembrane region" description="Helical" evidence="1">
    <location>
        <begin position="207"/>
        <end position="224"/>
    </location>
</feature>
<dbReference type="EMBL" id="CP031188">
    <property type="protein sequence ID" value="AXG73768.1"/>
    <property type="molecule type" value="Genomic_DNA"/>
</dbReference>
<dbReference type="InterPro" id="IPR018677">
    <property type="entry name" value="DUF2157"/>
</dbReference>
<evidence type="ECO:0000256" key="1">
    <source>
        <dbReference type="SAM" id="Phobius"/>
    </source>
</evidence>
<keyword evidence="1" id="KW-1133">Transmembrane helix</keyword>
<keyword evidence="1" id="KW-0472">Membrane</keyword>
<dbReference type="OrthoDB" id="642680at2"/>
<name>A0A345HB08_9FLAO</name>
<feature type="transmembrane region" description="Helical" evidence="1">
    <location>
        <begin position="74"/>
        <end position="93"/>
    </location>
</feature>
<protein>
    <submittedName>
        <fullName evidence="3">DUF2157 domain-containing protein</fullName>
    </submittedName>
</protein>